<keyword evidence="2" id="KW-1185">Reference proteome</keyword>
<evidence type="ECO:0000313" key="1">
    <source>
        <dbReference type="EMBL" id="NEU05769.1"/>
    </source>
</evidence>
<gene>
    <name evidence="1" type="ORF">G3M99_13100</name>
</gene>
<accession>A0A6M0H572</accession>
<dbReference type="RefSeq" id="WP_199870436.1">
    <property type="nucleotide sequence ID" value="NZ_JAAGPU010000025.1"/>
</dbReference>
<proteinExistence type="predicted"/>
<protein>
    <submittedName>
        <fullName evidence="1">Polymer-forming cytoskeletal protein</fullName>
    </submittedName>
</protein>
<name>A0A6M0H572_9CLOT</name>
<dbReference type="EMBL" id="JAAGPU010000025">
    <property type="protein sequence ID" value="NEU05769.1"/>
    <property type="molecule type" value="Genomic_DNA"/>
</dbReference>
<organism evidence="1 2">
    <name type="scientific">Clostridium senegalense</name>
    <dbReference type="NCBI Taxonomy" id="1465809"/>
    <lineage>
        <taxon>Bacteria</taxon>
        <taxon>Bacillati</taxon>
        <taxon>Bacillota</taxon>
        <taxon>Clostridia</taxon>
        <taxon>Eubacteriales</taxon>
        <taxon>Clostridiaceae</taxon>
        <taxon>Clostridium</taxon>
    </lineage>
</organism>
<dbReference type="Proteomes" id="UP000481872">
    <property type="component" value="Unassembled WGS sequence"/>
</dbReference>
<evidence type="ECO:0000313" key="2">
    <source>
        <dbReference type="Proteomes" id="UP000481872"/>
    </source>
</evidence>
<sequence>MALDFKKLENLKIQNTTNIKGGNFNKVTITGNACFEGDISCKNFLSKGSCNAKGNIEGKNIVISGKASIDGNIKGKTAKLQGIIATKGNVDVEDLIIGGKVSIEKDLNCKIFNLPGVGSIEGNINSECVYIAGASHVKKDINTDIFVLSGGIVHQGVLNAKDVSITLGSKSKMNNIKCEKINIKKPENTSKLLSRLLKRLVKNEVSIECKKIEGKKIYLENTKADLVRGKVVVIGEGCNIKKVEYEEEFKVIQNGKVVNNIKI</sequence>
<dbReference type="AlphaFoldDB" id="A0A6M0H572"/>
<comment type="caution">
    <text evidence="1">The sequence shown here is derived from an EMBL/GenBank/DDBJ whole genome shotgun (WGS) entry which is preliminary data.</text>
</comment>
<reference evidence="1 2" key="1">
    <citation type="submission" date="2020-02" db="EMBL/GenBank/DDBJ databases">
        <title>Genome assembly of a novel Clostridium senegalense strain.</title>
        <authorList>
            <person name="Gupta T.B."/>
            <person name="Jauregui R."/>
            <person name="Maclean P."/>
            <person name="Nawarathana A."/>
            <person name="Brightwell G."/>
        </authorList>
    </citation>
    <scope>NUCLEOTIDE SEQUENCE [LARGE SCALE GENOMIC DNA]</scope>
    <source>
        <strain evidence="1 2">AGRFS4</strain>
    </source>
</reference>